<evidence type="ECO:0000313" key="1">
    <source>
        <dbReference type="EMBL" id="GBM59783.1"/>
    </source>
</evidence>
<proteinExistence type="predicted"/>
<dbReference type="Proteomes" id="UP000499080">
    <property type="component" value="Unassembled WGS sequence"/>
</dbReference>
<keyword evidence="2" id="KW-1185">Reference proteome</keyword>
<gene>
    <name evidence="1" type="ORF">AVEN_6657_1</name>
</gene>
<accession>A0A4Y2H275</accession>
<protein>
    <submittedName>
        <fullName evidence="1">Uncharacterized protein</fullName>
    </submittedName>
</protein>
<dbReference type="AlphaFoldDB" id="A0A4Y2H275"/>
<dbReference type="EMBL" id="BGPR01001698">
    <property type="protein sequence ID" value="GBM59783.1"/>
    <property type="molecule type" value="Genomic_DNA"/>
</dbReference>
<organism evidence="1 2">
    <name type="scientific">Araneus ventricosus</name>
    <name type="common">Orbweaver spider</name>
    <name type="synonym">Epeira ventricosa</name>
    <dbReference type="NCBI Taxonomy" id="182803"/>
    <lineage>
        <taxon>Eukaryota</taxon>
        <taxon>Metazoa</taxon>
        <taxon>Ecdysozoa</taxon>
        <taxon>Arthropoda</taxon>
        <taxon>Chelicerata</taxon>
        <taxon>Arachnida</taxon>
        <taxon>Araneae</taxon>
        <taxon>Araneomorphae</taxon>
        <taxon>Entelegynae</taxon>
        <taxon>Araneoidea</taxon>
        <taxon>Araneidae</taxon>
        <taxon>Araneus</taxon>
    </lineage>
</organism>
<name>A0A4Y2H275_ARAVE</name>
<evidence type="ECO:0000313" key="2">
    <source>
        <dbReference type="Proteomes" id="UP000499080"/>
    </source>
</evidence>
<reference evidence="1 2" key="1">
    <citation type="journal article" date="2019" name="Sci. Rep.">
        <title>Orb-weaving spider Araneus ventricosus genome elucidates the spidroin gene catalogue.</title>
        <authorList>
            <person name="Kono N."/>
            <person name="Nakamura H."/>
            <person name="Ohtoshi R."/>
            <person name="Moran D.A.P."/>
            <person name="Shinohara A."/>
            <person name="Yoshida Y."/>
            <person name="Fujiwara M."/>
            <person name="Mori M."/>
            <person name="Tomita M."/>
            <person name="Arakawa K."/>
        </authorList>
    </citation>
    <scope>NUCLEOTIDE SEQUENCE [LARGE SCALE GENOMIC DNA]</scope>
</reference>
<comment type="caution">
    <text evidence="1">The sequence shown here is derived from an EMBL/GenBank/DDBJ whole genome shotgun (WGS) entry which is preliminary data.</text>
</comment>
<sequence>MPTETKAQKDTRQDQNLFRKTFDRWWMKEAKPYSCHPFYGTFLPKSDCNRESRFYLTISETSSRKHRKSSNKNPVSPSFFHFHPCCYFHPLPKEPNWILNSRSL</sequence>